<dbReference type="Proteomes" id="UP001325680">
    <property type="component" value="Chromosome"/>
</dbReference>
<evidence type="ECO:0000313" key="9">
    <source>
        <dbReference type="Proteomes" id="UP001325680"/>
    </source>
</evidence>
<evidence type="ECO:0000256" key="2">
    <source>
        <dbReference type="ARBA" id="ARBA00022723"/>
    </source>
</evidence>
<comment type="similarity">
    <text evidence="6">Belongs to the bacterial ring-hydroxylating dioxygenase ferredoxin component family.</text>
</comment>
<keyword evidence="3" id="KW-0408">Iron</keyword>
<dbReference type="CDD" id="cd03467">
    <property type="entry name" value="Rieske"/>
    <property type="match status" value="1"/>
</dbReference>
<dbReference type="PROSITE" id="PS51296">
    <property type="entry name" value="RIESKE"/>
    <property type="match status" value="1"/>
</dbReference>
<accession>A0ABZ0W4U1</accession>
<dbReference type="Gene3D" id="2.102.10.10">
    <property type="entry name" value="Rieske [2Fe-2S] iron-sulphur domain"/>
    <property type="match status" value="1"/>
</dbReference>
<organism evidence="8 9">
    <name type="scientific">Niabella yanshanensis</name>
    <dbReference type="NCBI Taxonomy" id="577386"/>
    <lineage>
        <taxon>Bacteria</taxon>
        <taxon>Pseudomonadati</taxon>
        <taxon>Bacteroidota</taxon>
        <taxon>Chitinophagia</taxon>
        <taxon>Chitinophagales</taxon>
        <taxon>Chitinophagaceae</taxon>
        <taxon>Niabella</taxon>
    </lineage>
</organism>
<reference evidence="8 9" key="1">
    <citation type="submission" date="2023-12" db="EMBL/GenBank/DDBJ databases">
        <title>Genome sequencing and assembly of bacterial species from a model synthetic community.</title>
        <authorList>
            <person name="Hogle S.L."/>
        </authorList>
    </citation>
    <scope>NUCLEOTIDE SEQUENCE [LARGE SCALE GENOMIC DNA]</scope>
    <source>
        <strain evidence="8 9">HAMBI_3031</strain>
    </source>
</reference>
<dbReference type="SUPFAM" id="SSF50022">
    <property type="entry name" value="ISP domain"/>
    <property type="match status" value="1"/>
</dbReference>
<keyword evidence="4" id="KW-0411">Iron-sulfur</keyword>
<name>A0ABZ0W4U1_9BACT</name>
<proteinExistence type="inferred from homology"/>
<dbReference type="EMBL" id="CP139960">
    <property type="protein sequence ID" value="WQD37030.1"/>
    <property type="molecule type" value="Genomic_DNA"/>
</dbReference>
<evidence type="ECO:0000313" key="8">
    <source>
        <dbReference type="EMBL" id="WQD37030.1"/>
    </source>
</evidence>
<evidence type="ECO:0000256" key="3">
    <source>
        <dbReference type="ARBA" id="ARBA00023004"/>
    </source>
</evidence>
<keyword evidence="1" id="KW-0001">2Fe-2S</keyword>
<evidence type="ECO:0000256" key="4">
    <source>
        <dbReference type="ARBA" id="ARBA00023014"/>
    </source>
</evidence>
<keyword evidence="9" id="KW-1185">Reference proteome</keyword>
<dbReference type="Pfam" id="PF00355">
    <property type="entry name" value="Rieske"/>
    <property type="match status" value="1"/>
</dbReference>
<dbReference type="InterPro" id="IPR017941">
    <property type="entry name" value="Rieske_2Fe-2S"/>
</dbReference>
<keyword evidence="2" id="KW-0479">Metal-binding</keyword>
<feature type="domain" description="Rieske" evidence="7">
    <location>
        <begin position="9"/>
        <end position="106"/>
    </location>
</feature>
<dbReference type="PANTHER" id="PTHR21496">
    <property type="entry name" value="FERREDOXIN-RELATED"/>
    <property type="match status" value="1"/>
</dbReference>
<evidence type="ECO:0000256" key="6">
    <source>
        <dbReference type="ARBA" id="ARBA00038001"/>
    </source>
</evidence>
<evidence type="ECO:0000256" key="5">
    <source>
        <dbReference type="ARBA" id="ARBA00034078"/>
    </source>
</evidence>
<gene>
    <name evidence="8" type="ORF">U0035_15260</name>
</gene>
<protein>
    <submittedName>
        <fullName evidence="8">Rieske 2Fe-2S domain-containing protein</fullName>
    </submittedName>
</protein>
<dbReference type="InterPro" id="IPR036922">
    <property type="entry name" value="Rieske_2Fe-2S_sf"/>
</dbReference>
<dbReference type="PANTHER" id="PTHR21496:SF0">
    <property type="entry name" value="RIESKE DOMAIN-CONTAINING PROTEIN"/>
    <property type="match status" value="1"/>
</dbReference>
<comment type="cofactor">
    <cofactor evidence="5">
        <name>[2Fe-2S] cluster</name>
        <dbReference type="ChEBI" id="CHEBI:190135"/>
    </cofactor>
</comment>
<evidence type="ECO:0000256" key="1">
    <source>
        <dbReference type="ARBA" id="ARBA00022714"/>
    </source>
</evidence>
<dbReference type="RefSeq" id="WP_114791876.1">
    <property type="nucleotide sequence ID" value="NZ_CP139960.1"/>
</dbReference>
<evidence type="ECO:0000259" key="7">
    <source>
        <dbReference type="PROSITE" id="PS51296"/>
    </source>
</evidence>
<sequence length="108" mass="12312">MNKEYTWHLFALHLNEIPFNHENLAEIKVAGKKICIARMADKAFACAAQCPHAAAPLVGGYVNVQQQIVCPLHRYKFSLENGRNVSGEGYYLRTYPIEEREDGWYIGL</sequence>